<dbReference type="VEuPathDB" id="GiardiaDB:GL50803_0010370"/>
<evidence type="ECO:0000313" key="3">
    <source>
        <dbReference type="EMBL" id="ESU42422.1"/>
    </source>
</evidence>
<evidence type="ECO:0000256" key="2">
    <source>
        <dbReference type="SAM" id="MobiDB-lite"/>
    </source>
</evidence>
<feature type="compositionally biased region" description="Basic and acidic residues" evidence="2">
    <location>
        <begin position="439"/>
        <end position="448"/>
    </location>
</feature>
<evidence type="ECO:0000313" key="4">
    <source>
        <dbReference type="Proteomes" id="UP000018040"/>
    </source>
</evidence>
<evidence type="ECO:0000256" key="1">
    <source>
        <dbReference type="SAM" id="Coils"/>
    </source>
</evidence>
<dbReference type="EMBL" id="AHHH01000083">
    <property type="protein sequence ID" value="ESU42422.1"/>
    <property type="molecule type" value="Genomic_DNA"/>
</dbReference>
<dbReference type="AlphaFoldDB" id="V6TVM6"/>
<organism evidence="3 4">
    <name type="scientific">Giardia intestinalis</name>
    <name type="common">Giardia lamblia</name>
    <dbReference type="NCBI Taxonomy" id="5741"/>
    <lineage>
        <taxon>Eukaryota</taxon>
        <taxon>Metamonada</taxon>
        <taxon>Diplomonadida</taxon>
        <taxon>Hexamitidae</taxon>
        <taxon>Giardiinae</taxon>
        <taxon>Giardia</taxon>
    </lineage>
</organism>
<dbReference type="PANTHER" id="PTHR33704:SF1">
    <property type="entry name" value="PROTEIN HEAT INTOLERANT 4-RELATED"/>
    <property type="match status" value="1"/>
</dbReference>
<dbReference type="VEuPathDB" id="GiardiaDB:GL50581_2400"/>
<dbReference type="VEuPathDB" id="GiardiaDB:QR46_3197"/>
<keyword evidence="1" id="KW-0175">Coiled coil</keyword>
<feature type="coiled-coil region" evidence="1">
    <location>
        <begin position="363"/>
        <end position="390"/>
    </location>
</feature>
<gene>
    <name evidence="3" type="ORF">GSB_10370</name>
</gene>
<reference evidence="4" key="1">
    <citation type="submission" date="2012-02" db="EMBL/GenBank/DDBJ databases">
        <title>Genome sequencing of Giardia lamblia Genotypes A2 and B isolates (DH and GS) and comparative analysis with the genomes of Genotypes A1 and E (WB and Pig).</title>
        <authorList>
            <person name="Adam R."/>
            <person name="Dahlstrom E."/>
            <person name="Martens C."/>
            <person name="Bruno D."/>
            <person name="Barbian K."/>
            <person name="Porcella S.F."/>
            <person name="Nash T."/>
        </authorList>
    </citation>
    <scope>NUCLEOTIDE SEQUENCE</scope>
    <source>
        <strain evidence="4">GS</strain>
    </source>
</reference>
<accession>V6TVM6</accession>
<reference evidence="3 4" key="2">
    <citation type="journal article" date="2013" name="Genome Biol. Evol.">
        <title>Genome sequencing of Giardia lamblia genotypes A2 and B isolates (DH and GS) and comparative analysis with the genomes of genotypes A1 and E (WB and Pig).</title>
        <authorList>
            <person name="Adam R.D."/>
            <person name="Dahlstrom E.W."/>
            <person name="Martens C.A."/>
            <person name="Bruno D.P."/>
            <person name="Barbian K.D."/>
            <person name="Ricklefs S.M."/>
            <person name="Hernandez M.M."/>
            <person name="Narla N.P."/>
            <person name="Patel R.B."/>
            <person name="Porcella S.F."/>
            <person name="Nash T.E."/>
        </authorList>
    </citation>
    <scope>NUCLEOTIDE SEQUENCE [LARGE SCALE GENOMIC DNA]</scope>
    <source>
        <strain evidence="3 4">GS</strain>
    </source>
</reference>
<dbReference type="PANTHER" id="PTHR33704">
    <property type="entry name" value="PROTEIN HEAT INTOLERANT 4-RELATED"/>
    <property type="match status" value="1"/>
</dbReference>
<dbReference type="VEuPathDB" id="GiardiaDB:DHA2_10370"/>
<sequence>MGGYSKFKNGAQQTKKYMEEKSRPHSSKAGGEKSFISDDSPTYARADYFEVDMSYHEKLAHRYWRDIFFCGTELDHYERLFVKPWLFPHLGEDLDTDGILHNDLLAGRHVYLFGISEPKLVGQEFLPVPIICAVSISIPLPEQIGIKSVQMNSVDVLSFEQMDLFFREEVLGITKVKGKPKQKLAVKALAFNKRLSTIEFMSELQLNRYKYANLYVFRPDIEEKEMKEMVEPTNVIVDVTLHKTTVTDLYEEKDDPAEAARHIVDKHFKGVPCTKADILAIAKQLKESMNGEKGRYKARVASIKRQIAECSTEYLDALKDMRIIKYYPYLDTERAEIRTNKLVNRFYGDATEVKGGVSPYETREEFAQRMQALEAKKAEKLRRSNLAEEKRLQRILEMKQKRESNPPVKKLTRAERIRLLEAELENTPEVIARRRKEAKKAAAKERAAKTKARAKPAAKAMKRTKK</sequence>
<feature type="compositionally biased region" description="Basic residues" evidence="2">
    <location>
        <begin position="449"/>
        <end position="466"/>
    </location>
</feature>
<name>V6TVM6_GIAIN</name>
<feature type="region of interest" description="Disordered" evidence="2">
    <location>
        <begin position="435"/>
        <end position="466"/>
    </location>
</feature>
<dbReference type="GO" id="GO:1900034">
    <property type="term" value="P:regulation of cellular response to heat"/>
    <property type="evidence" value="ECO:0007669"/>
    <property type="project" value="InterPro"/>
</dbReference>
<evidence type="ECO:0008006" key="5">
    <source>
        <dbReference type="Google" id="ProtNLM"/>
    </source>
</evidence>
<dbReference type="OrthoDB" id="20554at2759"/>
<proteinExistence type="predicted"/>
<feature type="region of interest" description="Disordered" evidence="2">
    <location>
        <begin position="1"/>
        <end position="35"/>
    </location>
</feature>
<comment type="caution">
    <text evidence="3">The sequence shown here is derived from an EMBL/GenBank/DDBJ whole genome shotgun (WGS) entry which is preliminary data.</text>
</comment>
<dbReference type="InterPro" id="IPR039313">
    <property type="entry name" value="HIT4"/>
</dbReference>
<dbReference type="Proteomes" id="UP000018040">
    <property type="component" value="Unassembled WGS sequence"/>
</dbReference>
<protein>
    <recommendedName>
        <fullName evidence="5">ATP/GTP binding protein</fullName>
    </recommendedName>
</protein>